<organism evidence="1">
    <name type="scientific">Anguilla anguilla</name>
    <name type="common">European freshwater eel</name>
    <name type="synonym">Muraena anguilla</name>
    <dbReference type="NCBI Taxonomy" id="7936"/>
    <lineage>
        <taxon>Eukaryota</taxon>
        <taxon>Metazoa</taxon>
        <taxon>Chordata</taxon>
        <taxon>Craniata</taxon>
        <taxon>Vertebrata</taxon>
        <taxon>Euteleostomi</taxon>
        <taxon>Actinopterygii</taxon>
        <taxon>Neopterygii</taxon>
        <taxon>Teleostei</taxon>
        <taxon>Anguilliformes</taxon>
        <taxon>Anguillidae</taxon>
        <taxon>Anguilla</taxon>
    </lineage>
</organism>
<dbReference type="AlphaFoldDB" id="A0A0E9VUR4"/>
<reference evidence="1" key="2">
    <citation type="journal article" date="2015" name="Fish Shellfish Immunol.">
        <title>Early steps in the European eel (Anguilla anguilla)-Vibrio vulnificus interaction in the gills: Role of the RtxA13 toxin.</title>
        <authorList>
            <person name="Callol A."/>
            <person name="Pajuelo D."/>
            <person name="Ebbesson L."/>
            <person name="Teles M."/>
            <person name="MacKenzie S."/>
            <person name="Amaro C."/>
        </authorList>
    </citation>
    <scope>NUCLEOTIDE SEQUENCE</scope>
</reference>
<dbReference type="EMBL" id="GBXM01026811">
    <property type="protein sequence ID" value="JAH81766.1"/>
    <property type="molecule type" value="Transcribed_RNA"/>
</dbReference>
<protein>
    <submittedName>
        <fullName evidence="1">Uncharacterized protein</fullName>
    </submittedName>
</protein>
<proteinExistence type="predicted"/>
<name>A0A0E9VUR4_ANGAN</name>
<sequence>MSFALLIGYIVKGTKAVLLILSEFTFWNL</sequence>
<evidence type="ECO:0000313" key="1">
    <source>
        <dbReference type="EMBL" id="JAH81766.1"/>
    </source>
</evidence>
<accession>A0A0E9VUR4</accession>
<reference evidence="1" key="1">
    <citation type="submission" date="2014-11" db="EMBL/GenBank/DDBJ databases">
        <authorList>
            <person name="Amaro Gonzalez C."/>
        </authorList>
    </citation>
    <scope>NUCLEOTIDE SEQUENCE</scope>
</reference>